<gene>
    <name evidence="1" type="ORF">ZEAMMB73_Zm00001d019188</name>
</gene>
<evidence type="ECO:0000313" key="1">
    <source>
        <dbReference type="EMBL" id="ONM52438.1"/>
    </source>
</evidence>
<organism evidence="1">
    <name type="scientific">Zea mays</name>
    <name type="common">Maize</name>
    <dbReference type="NCBI Taxonomy" id="4577"/>
    <lineage>
        <taxon>Eukaryota</taxon>
        <taxon>Viridiplantae</taxon>
        <taxon>Streptophyta</taxon>
        <taxon>Embryophyta</taxon>
        <taxon>Tracheophyta</taxon>
        <taxon>Spermatophyta</taxon>
        <taxon>Magnoliopsida</taxon>
        <taxon>Liliopsida</taxon>
        <taxon>Poales</taxon>
        <taxon>Poaceae</taxon>
        <taxon>PACMAD clade</taxon>
        <taxon>Panicoideae</taxon>
        <taxon>Andropogonodae</taxon>
        <taxon>Andropogoneae</taxon>
        <taxon>Tripsacinae</taxon>
        <taxon>Zea</taxon>
    </lineage>
</organism>
<dbReference type="EMBL" id="CM007650">
    <property type="protein sequence ID" value="ONM52438.1"/>
    <property type="molecule type" value="Genomic_DNA"/>
</dbReference>
<proteinExistence type="predicted"/>
<accession>A0A1D6HW32</accession>
<sequence>MIKKFNPNVWELPEKMSLDALMLEPVNKDFWGYFGFNVKLSGFEATSIYDLLRHFISTCHCLKLGHALESSEMSRTYKAMRLM</sequence>
<protein>
    <submittedName>
        <fullName evidence="1">Uncharacterized protein</fullName>
    </submittedName>
</protein>
<dbReference type="InParanoid" id="A0A1D6HW32"/>
<dbReference type="AlphaFoldDB" id="A0A1D6HW32"/>
<reference evidence="1" key="1">
    <citation type="submission" date="2015-12" db="EMBL/GenBank/DDBJ databases">
        <title>Update maize B73 reference genome by single molecule sequencing technologies.</title>
        <authorList>
            <consortium name="Maize Genome Sequencing Project"/>
            <person name="Ware D."/>
        </authorList>
    </citation>
    <scope>NUCLEOTIDE SEQUENCE [LARGE SCALE GENOMIC DNA]</scope>
    <source>
        <tissue evidence="1">Seedling</tissue>
    </source>
</reference>
<name>A0A1D6HW32_MAIZE</name>